<feature type="compositionally biased region" description="Polar residues" evidence="2">
    <location>
        <begin position="1"/>
        <end position="15"/>
    </location>
</feature>
<dbReference type="Proteomes" id="UP001172743">
    <property type="component" value="Unassembled WGS sequence"/>
</dbReference>
<keyword evidence="4" id="KW-1185">Reference proteome</keyword>
<organism evidence="3 4">
    <name type="scientific">Ureibacillus aquaedulcis</name>
    <dbReference type="NCBI Taxonomy" id="3058421"/>
    <lineage>
        <taxon>Bacteria</taxon>
        <taxon>Bacillati</taxon>
        <taxon>Bacillota</taxon>
        <taxon>Bacilli</taxon>
        <taxon>Bacillales</taxon>
        <taxon>Caryophanaceae</taxon>
        <taxon>Ureibacillus</taxon>
    </lineage>
</organism>
<dbReference type="EMBL" id="JAUHTQ010000003">
    <property type="protein sequence ID" value="MDN4492994.1"/>
    <property type="molecule type" value="Genomic_DNA"/>
</dbReference>
<dbReference type="NCBIfam" id="TIGR02864">
    <property type="entry name" value="spore_sspO"/>
    <property type="match status" value="1"/>
</dbReference>
<gene>
    <name evidence="3" type="primary">sspO</name>
    <name evidence="3" type="ORF">QYB95_05525</name>
</gene>
<keyword evidence="1" id="KW-0749">Sporulation</keyword>
<dbReference type="InterPro" id="IPR012613">
    <property type="entry name" value="SASP_SspO"/>
</dbReference>
<comment type="caution">
    <text evidence="3">The sequence shown here is derived from an EMBL/GenBank/DDBJ whole genome shotgun (WGS) entry which is preliminary data.</text>
</comment>
<proteinExistence type="predicted"/>
<evidence type="ECO:0000313" key="3">
    <source>
        <dbReference type="EMBL" id="MDN4492994.1"/>
    </source>
</evidence>
<feature type="compositionally biased region" description="Basic and acidic residues" evidence="2">
    <location>
        <begin position="17"/>
        <end position="32"/>
    </location>
</feature>
<evidence type="ECO:0000256" key="1">
    <source>
        <dbReference type="ARBA" id="ARBA00022969"/>
    </source>
</evidence>
<protein>
    <submittedName>
        <fullName evidence="3">Small acid-soluble spore protein O</fullName>
    </submittedName>
</protein>
<sequence length="51" mass="5824">MSNSPKKNLSGNVSDEQAVRKNLSREFDHELANEPLTAAERLNNKKTKKRQ</sequence>
<dbReference type="RefSeq" id="WP_301137255.1">
    <property type="nucleotide sequence ID" value="NZ_JAUHTQ010000003.1"/>
</dbReference>
<accession>A0ABT8GNS0</accession>
<evidence type="ECO:0000256" key="2">
    <source>
        <dbReference type="SAM" id="MobiDB-lite"/>
    </source>
</evidence>
<evidence type="ECO:0000313" key="4">
    <source>
        <dbReference type="Proteomes" id="UP001172743"/>
    </source>
</evidence>
<feature type="region of interest" description="Disordered" evidence="2">
    <location>
        <begin position="1"/>
        <end position="51"/>
    </location>
</feature>
<dbReference type="Pfam" id="PF08175">
    <property type="entry name" value="SspO"/>
    <property type="match status" value="1"/>
</dbReference>
<name>A0ABT8GNS0_9BACL</name>
<reference evidence="3" key="1">
    <citation type="submission" date="2023-07" db="EMBL/GenBank/DDBJ databases">
        <title>Ureibacillus sp. isolated from freshwater well.</title>
        <authorList>
            <person name="Kirdat K."/>
            <person name="Bhatt A."/>
            <person name="Teware R."/>
            <person name="Bhavsar Y."/>
            <person name="Yadav A."/>
        </authorList>
    </citation>
    <scope>NUCLEOTIDE SEQUENCE</scope>
    <source>
        <strain evidence="3">BA0131</strain>
    </source>
</reference>